<dbReference type="SUPFAM" id="SSF53474">
    <property type="entry name" value="alpha/beta-Hydrolases"/>
    <property type="match status" value="1"/>
</dbReference>
<dbReference type="InterPro" id="IPR029058">
    <property type="entry name" value="AB_hydrolase_fold"/>
</dbReference>
<dbReference type="AlphaFoldDB" id="A0A7G1HYH4"/>
<evidence type="ECO:0000313" key="4">
    <source>
        <dbReference type="Proteomes" id="UP000594042"/>
    </source>
</evidence>
<dbReference type="Proteomes" id="UP000594042">
    <property type="component" value="Chromosome"/>
</dbReference>
<dbReference type="InterPro" id="IPR039069">
    <property type="entry name" value="CE7"/>
</dbReference>
<dbReference type="Gene3D" id="3.40.50.1820">
    <property type="entry name" value="alpha/beta hydrolase"/>
    <property type="match status" value="1"/>
</dbReference>
<feature type="active site" description="Nucleophile" evidence="1">
    <location>
        <position position="300"/>
    </location>
</feature>
<sequence length="431" mass="48975">MKIQSFVLSLICLMCMVETKAQSSHLARRLIEVKVVPNHADWNYKVGESVKVNVWILRNDVPLEDLAFEYEISEDMMPVREKGLGRSAKDGKMIEMGTLWKPGFLRCIVKVKYDGRIYTGMVTAAFDKENIVPETKFPDDFQVYWNDIVGEASKLPMDTKMELWPERCTDKVNVYRVNIQNYPEKARLYGILCVPVAKGKYPAVLRVPGAGVRSYKGDVDNAARGMITFEIGIHGIPVNLPDEVYKSLYSGPLREYMVFNSDDRDLYYYKRVYLGCVRAVDFLCSLSQYDGQNMFVIGGSQGGALSIVTAALNRKVSAIIAFFPGLCEMTRNSNVEGGGWPHISKSGIDITSRKIKNLAYFDVVNFARMIKVPGFYSFGYNDMTCPPTSVCAAIYEIEAPKEVMIVEENGHFAYPEQWQNAWRWLFKQIKR</sequence>
<evidence type="ECO:0000313" key="3">
    <source>
        <dbReference type="EMBL" id="BCI62567.1"/>
    </source>
</evidence>
<dbReference type="KEGG" id="copr:Cop2CBH44_09200"/>
<name>A0A7G1HYH4_9BACT</name>
<evidence type="ECO:0000259" key="2">
    <source>
        <dbReference type="Pfam" id="PF05448"/>
    </source>
</evidence>
<gene>
    <name evidence="3" type="ORF">Cop2CBH44_09200</name>
</gene>
<keyword evidence="4" id="KW-1185">Reference proteome</keyword>
<organism evidence="3 4">
    <name type="scientific">Coprobacter secundus subsp. similis</name>
    <dbReference type="NCBI Taxonomy" id="2751153"/>
    <lineage>
        <taxon>Bacteria</taxon>
        <taxon>Pseudomonadati</taxon>
        <taxon>Bacteroidota</taxon>
        <taxon>Bacteroidia</taxon>
        <taxon>Bacteroidales</taxon>
        <taxon>Barnesiellaceae</taxon>
        <taxon>Coprobacter</taxon>
    </lineage>
</organism>
<reference evidence="4" key="1">
    <citation type="submission" date="2020-07" db="EMBL/GenBank/DDBJ databases">
        <title>Complete genome sequencing of Coprobacter sp. strain 2CBH44.</title>
        <authorList>
            <person name="Sakamoto M."/>
            <person name="Murakami T."/>
            <person name="Mori H."/>
        </authorList>
    </citation>
    <scope>NUCLEOTIDE SEQUENCE [LARGE SCALE GENOMIC DNA]</scope>
    <source>
        <strain evidence="4">2CBH44</strain>
    </source>
</reference>
<feature type="domain" description="Acetyl xylan esterase" evidence="2">
    <location>
        <begin position="133"/>
        <end position="425"/>
    </location>
</feature>
<accession>A0A7G1HYH4</accession>
<proteinExistence type="predicted"/>
<dbReference type="PANTHER" id="PTHR40111">
    <property type="entry name" value="CEPHALOSPORIN-C DEACETYLASE"/>
    <property type="match status" value="1"/>
</dbReference>
<dbReference type="PANTHER" id="PTHR40111:SF1">
    <property type="entry name" value="CEPHALOSPORIN-C DEACETYLASE"/>
    <property type="match status" value="1"/>
</dbReference>
<protein>
    <submittedName>
        <fullName evidence="3">Cephalosporin deacetylase</fullName>
    </submittedName>
</protein>
<evidence type="ECO:0000256" key="1">
    <source>
        <dbReference type="PIRSR" id="PIRSR639069-1"/>
    </source>
</evidence>
<dbReference type="GO" id="GO:0052689">
    <property type="term" value="F:carboxylic ester hydrolase activity"/>
    <property type="evidence" value="ECO:0007669"/>
    <property type="project" value="TreeGrafter"/>
</dbReference>
<feature type="active site" description="Charge relay system" evidence="1">
    <location>
        <position position="411"/>
    </location>
</feature>
<dbReference type="GO" id="GO:0005976">
    <property type="term" value="P:polysaccharide metabolic process"/>
    <property type="evidence" value="ECO:0007669"/>
    <property type="project" value="TreeGrafter"/>
</dbReference>
<dbReference type="Pfam" id="PF05448">
    <property type="entry name" value="AXE1"/>
    <property type="match status" value="1"/>
</dbReference>
<dbReference type="RefSeq" id="WP_021929484.1">
    <property type="nucleotide sequence ID" value="NZ_AP023322.1"/>
</dbReference>
<feature type="active site" description="Charge relay system" evidence="1">
    <location>
        <position position="382"/>
    </location>
</feature>
<dbReference type="EMBL" id="AP023322">
    <property type="protein sequence ID" value="BCI62567.1"/>
    <property type="molecule type" value="Genomic_DNA"/>
</dbReference>
<dbReference type="InterPro" id="IPR008391">
    <property type="entry name" value="AXE1_dom"/>
</dbReference>